<evidence type="ECO:0000313" key="3">
    <source>
        <dbReference type="EMBL" id="OJJ62965.1"/>
    </source>
</evidence>
<dbReference type="PANTHER" id="PTHR38122:SF1">
    <property type="entry name" value="GLYCOPROTEIN X"/>
    <property type="match status" value="1"/>
</dbReference>
<sequence length="247" mass="26680">MRPFVIDNVRRQEDVTTESGVPAACFDECNNASLEAQTSGKDPALCDRNSAFGTLLYQCTDCVYEATKSGNSSSDLFPSAVAQWVGYCAEQALSSNEYTLSTASMDMSTTTTPEPSLTPTVSETAASTPDADMDGLDTNSPNTKVIVPAVVVPVVVCLIAAAAVIWALMRRRRRRQMQQDNGFSDGFDGKAQLHADEFRPELEAVTPAKEKSTDPDEHRVVAELPARELVGSEMDATNQTEERRASG</sequence>
<protein>
    <submittedName>
        <fullName evidence="3">Uncharacterized protein</fullName>
    </submittedName>
</protein>
<feature type="region of interest" description="Disordered" evidence="1">
    <location>
        <begin position="199"/>
        <end position="247"/>
    </location>
</feature>
<feature type="transmembrane region" description="Helical" evidence="2">
    <location>
        <begin position="145"/>
        <end position="169"/>
    </location>
</feature>
<name>A0A1L9TUB4_9EURO</name>
<keyword evidence="4" id="KW-1185">Reference proteome</keyword>
<feature type="compositionally biased region" description="Low complexity" evidence="1">
    <location>
        <begin position="105"/>
        <end position="124"/>
    </location>
</feature>
<keyword evidence="2" id="KW-0812">Transmembrane</keyword>
<proteinExistence type="predicted"/>
<dbReference type="STRING" id="1036612.A0A1L9TUB4"/>
<keyword evidence="2" id="KW-1133">Transmembrane helix</keyword>
<dbReference type="Proteomes" id="UP000184356">
    <property type="component" value="Unassembled WGS sequence"/>
</dbReference>
<dbReference type="VEuPathDB" id="FungiDB:ASPSYDRAFT_41672"/>
<organism evidence="3 4">
    <name type="scientific">Aspergillus sydowii CBS 593.65</name>
    <dbReference type="NCBI Taxonomy" id="1036612"/>
    <lineage>
        <taxon>Eukaryota</taxon>
        <taxon>Fungi</taxon>
        <taxon>Dikarya</taxon>
        <taxon>Ascomycota</taxon>
        <taxon>Pezizomycotina</taxon>
        <taxon>Eurotiomycetes</taxon>
        <taxon>Eurotiomycetidae</taxon>
        <taxon>Eurotiales</taxon>
        <taxon>Aspergillaceae</taxon>
        <taxon>Aspergillus</taxon>
        <taxon>Aspergillus subgen. Nidulantes</taxon>
    </lineage>
</organism>
<feature type="compositionally biased region" description="Basic and acidic residues" evidence="1">
    <location>
        <begin position="199"/>
        <end position="221"/>
    </location>
</feature>
<evidence type="ECO:0000313" key="4">
    <source>
        <dbReference type="Proteomes" id="UP000184356"/>
    </source>
</evidence>
<evidence type="ECO:0000256" key="1">
    <source>
        <dbReference type="SAM" id="MobiDB-lite"/>
    </source>
</evidence>
<keyword evidence="2" id="KW-0472">Membrane</keyword>
<reference evidence="4" key="1">
    <citation type="journal article" date="2017" name="Genome Biol.">
        <title>Comparative genomics reveals high biological diversity and specific adaptations in the industrially and medically important fungal genus Aspergillus.</title>
        <authorList>
            <person name="de Vries R.P."/>
            <person name="Riley R."/>
            <person name="Wiebenga A."/>
            <person name="Aguilar-Osorio G."/>
            <person name="Amillis S."/>
            <person name="Uchima C.A."/>
            <person name="Anderluh G."/>
            <person name="Asadollahi M."/>
            <person name="Askin M."/>
            <person name="Barry K."/>
            <person name="Battaglia E."/>
            <person name="Bayram O."/>
            <person name="Benocci T."/>
            <person name="Braus-Stromeyer S.A."/>
            <person name="Caldana C."/>
            <person name="Canovas D."/>
            <person name="Cerqueira G.C."/>
            <person name="Chen F."/>
            <person name="Chen W."/>
            <person name="Choi C."/>
            <person name="Clum A."/>
            <person name="Dos Santos R.A."/>
            <person name="Damasio A.R."/>
            <person name="Diallinas G."/>
            <person name="Emri T."/>
            <person name="Fekete E."/>
            <person name="Flipphi M."/>
            <person name="Freyberg S."/>
            <person name="Gallo A."/>
            <person name="Gournas C."/>
            <person name="Habgood R."/>
            <person name="Hainaut M."/>
            <person name="Harispe M.L."/>
            <person name="Henrissat B."/>
            <person name="Hilden K.S."/>
            <person name="Hope R."/>
            <person name="Hossain A."/>
            <person name="Karabika E."/>
            <person name="Karaffa L."/>
            <person name="Karanyi Z."/>
            <person name="Krasevec N."/>
            <person name="Kuo A."/>
            <person name="Kusch H."/>
            <person name="LaButti K."/>
            <person name="Lagendijk E.L."/>
            <person name="Lapidus A."/>
            <person name="Levasseur A."/>
            <person name="Lindquist E."/>
            <person name="Lipzen A."/>
            <person name="Logrieco A.F."/>
            <person name="MacCabe A."/>
            <person name="Maekelae M.R."/>
            <person name="Malavazi I."/>
            <person name="Melin P."/>
            <person name="Meyer V."/>
            <person name="Mielnichuk N."/>
            <person name="Miskei M."/>
            <person name="Molnar A.P."/>
            <person name="Mule G."/>
            <person name="Ngan C.Y."/>
            <person name="Orejas M."/>
            <person name="Orosz E."/>
            <person name="Ouedraogo J.P."/>
            <person name="Overkamp K.M."/>
            <person name="Park H.-S."/>
            <person name="Perrone G."/>
            <person name="Piumi F."/>
            <person name="Punt P.J."/>
            <person name="Ram A.F."/>
            <person name="Ramon A."/>
            <person name="Rauscher S."/>
            <person name="Record E."/>
            <person name="Riano-Pachon D.M."/>
            <person name="Robert V."/>
            <person name="Roehrig J."/>
            <person name="Ruller R."/>
            <person name="Salamov A."/>
            <person name="Salih N.S."/>
            <person name="Samson R.A."/>
            <person name="Sandor E."/>
            <person name="Sanguinetti M."/>
            <person name="Schuetze T."/>
            <person name="Sepcic K."/>
            <person name="Shelest E."/>
            <person name="Sherlock G."/>
            <person name="Sophianopoulou V."/>
            <person name="Squina F.M."/>
            <person name="Sun H."/>
            <person name="Susca A."/>
            <person name="Todd R.B."/>
            <person name="Tsang A."/>
            <person name="Unkles S.E."/>
            <person name="van de Wiele N."/>
            <person name="van Rossen-Uffink D."/>
            <person name="Oliveira J.V."/>
            <person name="Vesth T.C."/>
            <person name="Visser J."/>
            <person name="Yu J.-H."/>
            <person name="Zhou M."/>
            <person name="Andersen M.R."/>
            <person name="Archer D.B."/>
            <person name="Baker S.E."/>
            <person name="Benoit I."/>
            <person name="Brakhage A.A."/>
            <person name="Braus G.H."/>
            <person name="Fischer R."/>
            <person name="Frisvad J.C."/>
            <person name="Goldman G.H."/>
            <person name="Houbraken J."/>
            <person name="Oakley B."/>
            <person name="Pocsi I."/>
            <person name="Scazzocchio C."/>
            <person name="Seiboth B."/>
            <person name="vanKuyk P.A."/>
            <person name="Wortman J."/>
            <person name="Dyer P.S."/>
            <person name="Grigoriev I.V."/>
        </authorList>
    </citation>
    <scope>NUCLEOTIDE SEQUENCE [LARGE SCALE GENOMIC DNA]</scope>
    <source>
        <strain evidence="4">CBS 593.65</strain>
    </source>
</reference>
<dbReference type="RefSeq" id="XP_040706771.1">
    <property type="nucleotide sequence ID" value="XM_040846322.1"/>
</dbReference>
<evidence type="ECO:0000256" key="2">
    <source>
        <dbReference type="SAM" id="Phobius"/>
    </source>
</evidence>
<dbReference type="PANTHER" id="PTHR38122">
    <property type="entry name" value="GLYCOPROTEIN X"/>
    <property type="match status" value="1"/>
</dbReference>
<accession>A0A1L9TUB4</accession>
<dbReference type="AlphaFoldDB" id="A0A1L9TUB4"/>
<feature type="region of interest" description="Disordered" evidence="1">
    <location>
        <begin position="105"/>
        <end position="129"/>
    </location>
</feature>
<dbReference type="EMBL" id="KV878583">
    <property type="protein sequence ID" value="OJJ62965.1"/>
    <property type="molecule type" value="Genomic_DNA"/>
</dbReference>
<dbReference type="OrthoDB" id="5414836at2759"/>
<dbReference type="GeneID" id="63762395"/>
<gene>
    <name evidence="3" type="ORF">ASPSYDRAFT_41672</name>
</gene>